<evidence type="ECO:0000256" key="2">
    <source>
        <dbReference type="PROSITE-ProRule" id="PRU00335"/>
    </source>
</evidence>
<gene>
    <name evidence="4" type="ORF">HF320_00520</name>
</gene>
<dbReference type="SUPFAM" id="SSF46689">
    <property type="entry name" value="Homeodomain-like"/>
    <property type="match status" value="1"/>
</dbReference>
<dbReference type="RefSeq" id="WP_169276609.1">
    <property type="nucleotide sequence ID" value="NZ_JABBCP010000001.1"/>
</dbReference>
<evidence type="ECO:0000256" key="1">
    <source>
        <dbReference type="ARBA" id="ARBA00023125"/>
    </source>
</evidence>
<name>A0A7X9UAI9_9ACTN</name>
<dbReference type="InterPro" id="IPR050624">
    <property type="entry name" value="HTH-type_Tx_Regulator"/>
</dbReference>
<accession>A0A7X9UAI9</accession>
<dbReference type="PANTHER" id="PTHR43479">
    <property type="entry name" value="ACREF/ENVCD OPERON REPRESSOR-RELATED"/>
    <property type="match status" value="1"/>
</dbReference>
<dbReference type="EMBL" id="JABBCP010000001">
    <property type="protein sequence ID" value="NMF54825.1"/>
    <property type="molecule type" value="Genomic_DNA"/>
</dbReference>
<protein>
    <submittedName>
        <fullName evidence="4">TetR/AcrR family transcriptional regulator</fullName>
    </submittedName>
</protein>
<dbReference type="PROSITE" id="PS50977">
    <property type="entry name" value="HTH_TETR_2"/>
    <property type="match status" value="1"/>
</dbReference>
<dbReference type="InterPro" id="IPR009057">
    <property type="entry name" value="Homeodomain-like_sf"/>
</dbReference>
<organism evidence="4 5">
    <name type="scientific">Collinsella acetigenes</name>
    <dbReference type="NCBI Taxonomy" id="2713419"/>
    <lineage>
        <taxon>Bacteria</taxon>
        <taxon>Bacillati</taxon>
        <taxon>Actinomycetota</taxon>
        <taxon>Coriobacteriia</taxon>
        <taxon>Coriobacteriales</taxon>
        <taxon>Coriobacteriaceae</taxon>
        <taxon>Collinsella</taxon>
    </lineage>
</organism>
<keyword evidence="5" id="KW-1185">Reference proteome</keyword>
<sequence length="190" mass="22037">MDLRVQKTYRALFAAFTELLEEHRFEDVTVAMLCDRAMIRRTTFYKHFADKTAYFSFYVDSLCSNFVERVTQEQAAKAASVDERQAIFQMLIDFFLEHEKLMDNVLTSSVSAMLTFKICETVSGLIRSRYASELSAGEDQLDLLDPASDFIAGGIMRLIRMWWASDDRRENEEHFVQVSNVLVTRVLENK</sequence>
<dbReference type="GO" id="GO:0003677">
    <property type="term" value="F:DNA binding"/>
    <property type="evidence" value="ECO:0007669"/>
    <property type="project" value="UniProtKB-UniRule"/>
</dbReference>
<dbReference type="AlphaFoldDB" id="A0A7X9UAI9"/>
<dbReference type="Pfam" id="PF00440">
    <property type="entry name" value="TetR_N"/>
    <property type="match status" value="1"/>
</dbReference>
<evidence type="ECO:0000313" key="5">
    <source>
        <dbReference type="Proteomes" id="UP000546970"/>
    </source>
</evidence>
<dbReference type="PANTHER" id="PTHR43479:SF16">
    <property type="entry name" value="HTH TETR-TYPE DOMAIN-CONTAINING PROTEIN"/>
    <property type="match status" value="1"/>
</dbReference>
<keyword evidence="1 2" id="KW-0238">DNA-binding</keyword>
<proteinExistence type="predicted"/>
<evidence type="ECO:0000259" key="3">
    <source>
        <dbReference type="PROSITE" id="PS50977"/>
    </source>
</evidence>
<dbReference type="Gene3D" id="1.10.357.10">
    <property type="entry name" value="Tetracycline Repressor, domain 2"/>
    <property type="match status" value="1"/>
</dbReference>
<comment type="caution">
    <text evidence="4">The sequence shown here is derived from an EMBL/GenBank/DDBJ whole genome shotgun (WGS) entry which is preliminary data.</text>
</comment>
<evidence type="ECO:0000313" key="4">
    <source>
        <dbReference type="EMBL" id="NMF54825.1"/>
    </source>
</evidence>
<reference evidence="4 5" key="1">
    <citation type="submission" date="2020-04" db="EMBL/GenBank/DDBJ databases">
        <title>Collinsella sp. KGMB02528 nov., an anaerobic actinobacterium isolated from human feces.</title>
        <authorList>
            <person name="Han K.-I."/>
            <person name="Eom M.K."/>
            <person name="Kim J.-S."/>
            <person name="Lee K.C."/>
            <person name="Suh M.K."/>
            <person name="Park S.-H."/>
            <person name="Lee J.H."/>
            <person name="Kang S.W."/>
            <person name="Park J.-E."/>
            <person name="Oh B.S."/>
            <person name="Yu S.Y."/>
            <person name="Choi S.-H."/>
            <person name="Lee D.H."/>
            <person name="Yoon H."/>
            <person name="Kim B.-Y."/>
            <person name="Lee J.H."/>
            <person name="Lee J.-S."/>
        </authorList>
    </citation>
    <scope>NUCLEOTIDE SEQUENCE [LARGE SCALE GENOMIC DNA]</scope>
    <source>
        <strain evidence="4 5">KGMB02528</strain>
    </source>
</reference>
<feature type="domain" description="HTH tetR-type" evidence="3">
    <location>
        <begin position="6"/>
        <end position="66"/>
    </location>
</feature>
<dbReference type="Proteomes" id="UP000546970">
    <property type="component" value="Unassembled WGS sequence"/>
</dbReference>
<dbReference type="InterPro" id="IPR001647">
    <property type="entry name" value="HTH_TetR"/>
</dbReference>
<feature type="DNA-binding region" description="H-T-H motif" evidence="2">
    <location>
        <begin position="29"/>
        <end position="48"/>
    </location>
</feature>